<reference evidence="3" key="1">
    <citation type="journal article" date="2019" name="Int. J. Syst. Evol. Microbiol.">
        <title>The Global Catalogue of Microorganisms (GCM) 10K type strain sequencing project: providing services to taxonomists for standard genome sequencing and annotation.</title>
        <authorList>
            <consortium name="The Broad Institute Genomics Platform"/>
            <consortium name="The Broad Institute Genome Sequencing Center for Infectious Disease"/>
            <person name="Wu L."/>
            <person name="Ma J."/>
        </authorList>
    </citation>
    <scope>NUCLEOTIDE SEQUENCE [LARGE SCALE GENOMIC DNA]</scope>
    <source>
        <strain evidence="3">KCTC 52127</strain>
    </source>
</reference>
<feature type="transmembrane region" description="Helical" evidence="1">
    <location>
        <begin position="48"/>
        <end position="66"/>
    </location>
</feature>
<evidence type="ECO:0000313" key="3">
    <source>
        <dbReference type="Proteomes" id="UP001597508"/>
    </source>
</evidence>
<keyword evidence="1" id="KW-0812">Transmembrane</keyword>
<name>A0ABW5LQ31_9FLAO</name>
<keyword evidence="1" id="KW-1133">Transmembrane helix</keyword>
<feature type="transmembrane region" description="Helical" evidence="1">
    <location>
        <begin position="7"/>
        <end position="28"/>
    </location>
</feature>
<dbReference type="Proteomes" id="UP001597508">
    <property type="component" value="Unassembled WGS sequence"/>
</dbReference>
<keyword evidence="1" id="KW-0472">Membrane</keyword>
<dbReference type="RefSeq" id="WP_379665638.1">
    <property type="nucleotide sequence ID" value="NZ_JBHULH010000003.1"/>
</dbReference>
<sequence>MNSIAMIARYLLGLAMLVFGANKFFHFMPNPELSETAGAFMGALGGSGYIFPTLGVIYILAGLLLVINKAVPFALILLVPVSFNIVAFHLKYAPDGILFAAIVAVLNLFLIYTNWDRFKSLFD</sequence>
<protein>
    <submittedName>
        <fullName evidence="2">DoxX protein</fullName>
    </submittedName>
</protein>
<proteinExistence type="predicted"/>
<keyword evidence="3" id="KW-1185">Reference proteome</keyword>
<dbReference type="EMBL" id="JBHULH010000003">
    <property type="protein sequence ID" value="MFD2566928.1"/>
    <property type="molecule type" value="Genomic_DNA"/>
</dbReference>
<gene>
    <name evidence="2" type="ORF">ACFSRZ_06065</name>
</gene>
<feature type="transmembrane region" description="Helical" evidence="1">
    <location>
        <begin position="96"/>
        <end position="115"/>
    </location>
</feature>
<evidence type="ECO:0000256" key="1">
    <source>
        <dbReference type="SAM" id="Phobius"/>
    </source>
</evidence>
<accession>A0ABW5LQ31</accession>
<evidence type="ECO:0000313" key="2">
    <source>
        <dbReference type="EMBL" id="MFD2566928.1"/>
    </source>
</evidence>
<organism evidence="2 3">
    <name type="scientific">Pseudotenacibaculum haliotis</name>
    <dbReference type="NCBI Taxonomy" id="1862138"/>
    <lineage>
        <taxon>Bacteria</taxon>
        <taxon>Pseudomonadati</taxon>
        <taxon>Bacteroidota</taxon>
        <taxon>Flavobacteriia</taxon>
        <taxon>Flavobacteriales</taxon>
        <taxon>Flavobacteriaceae</taxon>
        <taxon>Pseudotenacibaculum</taxon>
    </lineage>
</organism>
<feature type="transmembrane region" description="Helical" evidence="1">
    <location>
        <begin position="73"/>
        <end position="90"/>
    </location>
</feature>
<comment type="caution">
    <text evidence="2">The sequence shown here is derived from an EMBL/GenBank/DDBJ whole genome shotgun (WGS) entry which is preliminary data.</text>
</comment>